<keyword evidence="4" id="KW-0472">Membrane</keyword>
<keyword evidence="7" id="KW-1185">Reference proteome</keyword>
<evidence type="ECO:0000256" key="3">
    <source>
        <dbReference type="SAM" id="Coils"/>
    </source>
</evidence>
<evidence type="ECO:0000313" key="6">
    <source>
        <dbReference type="EMBL" id="KII82094.1"/>
    </source>
</evidence>
<keyword evidence="4" id="KW-0812">Transmembrane</keyword>
<dbReference type="InterPro" id="IPR001623">
    <property type="entry name" value="DnaJ_domain"/>
</dbReference>
<comment type="caution">
    <text evidence="6">The sequence shown here is derived from an EMBL/GenBank/DDBJ whole genome shotgun (WGS) entry which is preliminary data.</text>
</comment>
<dbReference type="InterPro" id="IPR011990">
    <property type="entry name" value="TPR-like_helical_dom_sf"/>
</dbReference>
<evidence type="ECO:0000313" key="7">
    <source>
        <dbReference type="Proteomes" id="UP000031672"/>
    </source>
</evidence>
<dbReference type="InterPro" id="IPR036869">
    <property type="entry name" value="J_dom_sf"/>
</dbReference>
<dbReference type="InterPro" id="IPR006597">
    <property type="entry name" value="Sel1-like"/>
</dbReference>
<dbReference type="SMART" id="SM00671">
    <property type="entry name" value="SEL1"/>
    <property type="match status" value="3"/>
</dbReference>
<dbReference type="Gene3D" id="1.10.287.110">
    <property type="entry name" value="DnaJ domain"/>
    <property type="match status" value="1"/>
</dbReference>
<feature type="signal peptide" evidence="5">
    <location>
        <begin position="1"/>
        <end position="19"/>
    </location>
</feature>
<dbReference type="Proteomes" id="UP000031672">
    <property type="component" value="Unassembled WGS sequence"/>
</dbReference>
<feature type="chain" id="PRO_5009758662" description="J domain-containing protein" evidence="5">
    <location>
        <begin position="20"/>
        <end position="342"/>
    </location>
</feature>
<keyword evidence="5" id="KW-0732">Signal</keyword>
<proteinExistence type="predicted"/>
<accession>A0A0C2JVY0</accession>
<keyword evidence="4" id="KW-1133">Transmembrane helix</keyword>
<dbReference type="PANTHER" id="PTHR46430">
    <property type="entry name" value="PROTEIN SKT5-RELATED"/>
    <property type="match status" value="1"/>
</dbReference>
<dbReference type="EMBL" id="JTKH01000003">
    <property type="protein sequence ID" value="KII82094.1"/>
    <property type="molecule type" value="Genomic_DNA"/>
</dbReference>
<evidence type="ECO:0000256" key="5">
    <source>
        <dbReference type="SAM" id="SignalP"/>
    </source>
</evidence>
<sequence length="342" mass="39115">MFYVLAGFLFLFATSAAHALTENEATQILQQAELNNPRAQYQIAHAYQAGDSVTQSNKEAIYWLRQAASNRYKPAQRELIQHYQQGDLTEQNLNEALFWLTKLAMSGDDQAQFELGQFYELQAKHTEPLMQAKLWYQIAAQTNPKAETALTGLLEQEFNDQRAKQLAAMSDLNDSDNASLDDDKAITNPMPSWLYVLLFLVIIIVTAMALFWRRKQQARDSLPPAASTSTPNQADSDLRQKIARQDQALRKQKQQLEQLLSQLKAQQAASLRTQAKTEPQLHPLHLARSMFGYGDERLPDEKQIKQRYKQLCKIYHPDKQGSHEEMMRLNSALSIILKHVNK</sequence>
<dbReference type="STRING" id="1461322.OJ16_00935"/>
<dbReference type="Pfam" id="PF08238">
    <property type="entry name" value="Sel1"/>
    <property type="match status" value="3"/>
</dbReference>
<dbReference type="SUPFAM" id="SSF46565">
    <property type="entry name" value="Chaperone J-domain"/>
    <property type="match status" value="1"/>
</dbReference>
<feature type="coiled-coil region" evidence="3">
    <location>
        <begin position="239"/>
        <end position="273"/>
    </location>
</feature>
<dbReference type="SUPFAM" id="SSF81901">
    <property type="entry name" value="HCP-like"/>
    <property type="match status" value="1"/>
</dbReference>
<evidence type="ECO:0000256" key="4">
    <source>
        <dbReference type="SAM" id="Phobius"/>
    </source>
</evidence>
<keyword evidence="3" id="KW-0175">Coiled coil</keyword>
<accession>A0A0C2K1Q4</accession>
<feature type="transmembrane region" description="Helical" evidence="4">
    <location>
        <begin position="193"/>
        <end position="212"/>
    </location>
</feature>
<protein>
    <recommendedName>
        <fullName evidence="8">J domain-containing protein</fullName>
    </recommendedName>
</protein>
<dbReference type="PANTHER" id="PTHR46430:SF3">
    <property type="entry name" value="ACTIVATOR OF C KINASE PROTEIN 1"/>
    <property type="match status" value="1"/>
</dbReference>
<organism evidence="6 7">
    <name type="scientific">Vibrio renipiscarius</name>
    <dbReference type="NCBI Taxonomy" id="1461322"/>
    <lineage>
        <taxon>Bacteria</taxon>
        <taxon>Pseudomonadati</taxon>
        <taxon>Pseudomonadota</taxon>
        <taxon>Gammaproteobacteria</taxon>
        <taxon>Vibrionales</taxon>
        <taxon>Vibrionaceae</taxon>
        <taxon>Vibrio</taxon>
    </lineage>
</organism>
<keyword evidence="2" id="KW-0143">Chaperone</keyword>
<name>A0A0C2JVY0_9VIBR</name>
<keyword evidence="1" id="KW-0677">Repeat</keyword>
<gene>
    <name evidence="6" type="ORF">OJ16_00935</name>
</gene>
<dbReference type="Gene3D" id="1.25.40.10">
    <property type="entry name" value="Tetratricopeptide repeat domain"/>
    <property type="match status" value="1"/>
</dbReference>
<dbReference type="InterPro" id="IPR051726">
    <property type="entry name" value="Chitin_Synth_Reg"/>
</dbReference>
<dbReference type="AlphaFoldDB" id="A0A0C2JVY0"/>
<dbReference type="CDD" id="cd06257">
    <property type="entry name" value="DnaJ"/>
    <property type="match status" value="1"/>
</dbReference>
<evidence type="ECO:0000256" key="1">
    <source>
        <dbReference type="ARBA" id="ARBA00022737"/>
    </source>
</evidence>
<evidence type="ECO:0008006" key="8">
    <source>
        <dbReference type="Google" id="ProtNLM"/>
    </source>
</evidence>
<evidence type="ECO:0000256" key="2">
    <source>
        <dbReference type="ARBA" id="ARBA00023186"/>
    </source>
</evidence>
<reference evidence="6 7" key="1">
    <citation type="submission" date="2014-11" db="EMBL/GenBank/DDBJ databases">
        <title>Draft Genome Sequence of Vibrio piscirenalis strains CECT 8603T and CECT 8604, two marine Gammaproteobacterium isolated from cultured gilthead sea bream (Sparus aurata).</title>
        <authorList>
            <person name="Arahal D.R."/>
            <person name="Rodrigo-Torres L."/>
            <person name="Lucena T."/>
            <person name="Pujalte M.J."/>
        </authorList>
    </citation>
    <scope>NUCLEOTIDE SEQUENCE [LARGE SCALE GENOMIC DNA]</scope>
    <source>
        <strain evidence="6 7">DCR 1-4-2</strain>
    </source>
</reference>